<evidence type="ECO:0000259" key="2">
    <source>
        <dbReference type="PROSITE" id="PS50011"/>
    </source>
</evidence>
<organism evidence="3 4">
    <name type="scientific">Tepidiforma thermophila (strain KCTC 52669 / CGMCC 1.13589 / G233)</name>
    <dbReference type="NCBI Taxonomy" id="2761530"/>
    <lineage>
        <taxon>Bacteria</taxon>
        <taxon>Bacillati</taxon>
        <taxon>Chloroflexota</taxon>
        <taxon>Tepidiformia</taxon>
        <taxon>Tepidiformales</taxon>
        <taxon>Tepidiformaceae</taxon>
        <taxon>Tepidiforma</taxon>
    </lineage>
</organism>
<protein>
    <recommendedName>
        <fullName evidence="2">Protein kinase domain-containing protein</fullName>
    </recommendedName>
</protein>
<dbReference type="GO" id="GO:0005524">
    <property type="term" value="F:ATP binding"/>
    <property type="evidence" value="ECO:0007669"/>
    <property type="project" value="InterPro"/>
</dbReference>
<accession>A0A2A9HHS2</accession>
<evidence type="ECO:0000313" key="4">
    <source>
        <dbReference type="Proteomes" id="UP000223071"/>
    </source>
</evidence>
<comment type="caution">
    <text evidence="3">The sequence shown here is derived from an EMBL/GenBank/DDBJ whole genome shotgun (WGS) entry which is preliminary data.</text>
</comment>
<name>A0A2A9HHS2_TEPT2</name>
<dbReference type="Proteomes" id="UP000223071">
    <property type="component" value="Unassembled WGS sequence"/>
</dbReference>
<reference evidence="3 4" key="1">
    <citation type="submission" date="2017-09" db="EMBL/GenBank/DDBJ databases">
        <title>Sequencing the genomes of two abundant thermophiles in Great Basin hot springs: Thermocrinis jamiesonii and novel Chloroflexi Thermoflexus hugenholtzii.</title>
        <authorList>
            <person name="Hedlund B."/>
        </authorList>
    </citation>
    <scope>NUCLEOTIDE SEQUENCE [LARGE SCALE GENOMIC DNA]</scope>
    <source>
        <strain evidence="3 4">G233</strain>
    </source>
</reference>
<proteinExistence type="predicted"/>
<dbReference type="AlphaFoldDB" id="A0A2A9HHS2"/>
<dbReference type="InterPro" id="IPR000719">
    <property type="entry name" value="Prot_kinase_dom"/>
</dbReference>
<feature type="region of interest" description="Disordered" evidence="1">
    <location>
        <begin position="65"/>
        <end position="101"/>
    </location>
</feature>
<evidence type="ECO:0000313" key="3">
    <source>
        <dbReference type="EMBL" id="PFG74349.1"/>
    </source>
</evidence>
<evidence type="ECO:0000256" key="1">
    <source>
        <dbReference type="SAM" id="MobiDB-lite"/>
    </source>
</evidence>
<dbReference type="GO" id="GO:0004672">
    <property type="term" value="F:protein kinase activity"/>
    <property type="evidence" value="ECO:0007669"/>
    <property type="project" value="InterPro"/>
</dbReference>
<gene>
    <name evidence="3" type="ORF">A9A59_1568</name>
</gene>
<sequence length="101" mass="11328">MEPRGKRRLHAVTCGDWHKLEHHVVVGNRVHMAEAVNVVHQPFARARETDDGAAPVVMDDFQPDNALLDDRYKPRRYPNGSASADEPPLTRKLVDVGLPGR</sequence>
<dbReference type="EMBL" id="PDJQ01000001">
    <property type="protein sequence ID" value="PFG74349.1"/>
    <property type="molecule type" value="Genomic_DNA"/>
</dbReference>
<dbReference type="PROSITE" id="PS50011">
    <property type="entry name" value="PROTEIN_KINASE_DOM"/>
    <property type="match status" value="1"/>
</dbReference>
<feature type="domain" description="Protein kinase" evidence="2">
    <location>
        <begin position="1"/>
        <end position="101"/>
    </location>
</feature>
<keyword evidence="4" id="KW-1185">Reference proteome</keyword>